<evidence type="ECO:0000256" key="4">
    <source>
        <dbReference type="ARBA" id="ARBA00022989"/>
    </source>
</evidence>
<keyword evidence="4 7" id="KW-1133">Transmembrane helix</keyword>
<evidence type="ECO:0000313" key="10">
    <source>
        <dbReference type="EMBL" id="PIP22777.1"/>
    </source>
</evidence>
<dbReference type="EMBL" id="PCRO01000027">
    <property type="protein sequence ID" value="PIP22777.1"/>
    <property type="molecule type" value="Genomic_DNA"/>
</dbReference>
<comment type="similarity">
    <text evidence="6">Belongs to the ABC-4 integral membrane protein family.</text>
</comment>
<dbReference type="Pfam" id="PF02687">
    <property type="entry name" value="FtsX"/>
    <property type="match status" value="1"/>
</dbReference>
<evidence type="ECO:0000256" key="1">
    <source>
        <dbReference type="ARBA" id="ARBA00004651"/>
    </source>
</evidence>
<sequence>MEEIRDYLKIAFQNLKTRSLRSWLTILGIVIGVFLIVSLLSLSEGLKTTINKQLKAMGGEIIIVMPGDESNPFASMMVGGVELEREDISAIQKTEGVDKVITMSYSSAISRYNGEGKTTFLGGLSLRDGQEILSRFEGWTIGEGRWPIFGKNEVIVGKKLAEDIFEDNIIVNSDIMIKGRKMKVVGILESLGSKTDDSFVYMDMDVYENITGKKKGSAQMAMVKVSDGVLINDIADKIKLALEKTTKRRGGTDAASFAVITAEKVSGIANDILSVVQAVIVGFASIAIIVGGIGIMNTMLTSVRERTKEIGIMKAIGAKNSAITSIFLMEAAIIGFVGGIGGTALGTIMAKLIEVYGQVHPMFYFSAVISPGLVLFGLIFSLVVGCLAGFLPARRAAKLRPVDALRRYE</sequence>
<dbReference type="PANTHER" id="PTHR30572:SF4">
    <property type="entry name" value="ABC TRANSPORTER PERMEASE YTRF"/>
    <property type="match status" value="1"/>
</dbReference>
<dbReference type="InterPro" id="IPR025857">
    <property type="entry name" value="MacB_PCD"/>
</dbReference>
<protein>
    <recommendedName>
        <fullName evidence="12">ABC transporter permease</fullName>
    </recommendedName>
</protein>
<evidence type="ECO:0000256" key="3">
    <source>
        <dbReference type="ARBA" id="ARBA00022692"/>
    </source>
</evidence>
<name>A0A2G9YU73_9BACT</name>
<feature type="transmembrane region" description="Helical" evidence="7">
    <location>
        <begin position="20"/>
        <end position="42"/>
    </location>
</feature>
<dbReference type="InterPro" id="IPR050250">
    <property type="entry name" value="Macrolide_Exporter_MacB"/>
</dbReference>
<feature type="transmembrane region" description="Helical" evidence="7">
    <location>
        <begin position="362"/>
        <end position="391"/>
    </location>
</feature>
<evidence type="ECO:0000259" key="8">
    <source>
        <dbReference type="Pfam" id="PF02687"/>
    </source>
</evidence>
<evidence type="ECO:0000256" key="7">
    <source>
        <dbReference type="SAM" id="Phobius"/>
    </source>
</evidence>
<dbReference type="AlphaFoldDB" id="A0A2G9YU73"/>
<keyword evidence="2" id="KW-1003">Cell membrane</keyword>
<feature type="domain" description="ABC3 transporter permease C-terminal" evidence="8">
    <location>
        <begin position="283"/>
        <end position="400"/>
    </location>
</feature>
<evidence type="ECO:0000313" key="11">
    <source>
        <dbReference type="Proteomes" id="UP000229976"/>
    </source>
</evidence>
<reference evidence="10 11" key="1">
    <citation type="submission" date="2017-09" db="EMBL/GenBank/DDBJ databases">
        <title>Depth-based differentiation of microbial function through sediment-hosted aquifers and enrichment of novel symbionts in the deep terrestrial subsurface.</title>
        <authorList>
            <person name="Probst A.J."/>
            <person name="Ladd B."/>
            <person name="Jarett J.K."/>
            <person name="Geller-Mcgrath D.E."/>
            <person name="Sieber C.M."/>
            <person name="Emerson J.B."/>
            <person name="Anantharaman K."/>
            <person name="Thomas B.C."/>
            <person name="Malmstrom R."/>
            <person name="Stieglmeier M."/>
            <person name="Klingl A."/>
            <person name="Woyke T."/>
            <person name="Ryan C.M."/>
            <person name="Banfield J.F."/>
        </authorList>
    </citation>
    <scope>NUCLEOTIDE SEQUENCE [LARGE SCALE GENOMIC DNA]</scope>
    <source>
        <strain evidence="10">CG23_combo_of_CG06-09_8_20_14_all_39_17</strain>
    </source>
</reference>
<dbReference type="InterPro" id="IPR003838">
    <property type="entry name" value="ABC3_permease_C"/>
</dbReference>
<evidence type="ECO:0000256" key="6">
    <source>
        <dbReference type="ARBA" id="ARBA00038076"/>
    </source>
</evidence>
<evidence type="ECO:0000256" key="5">
    <source>
        <dbReference type="ARBA" id="ARBA00023136"/>
    </source>
</evidence>
<feature type="transmembrane region" description="Helical" evidence="7">
    <location>
        <begin position="278"/>
        <end position="300"/>
    </location>
</feature>
<dbReference type="GO" id="GO:0005886">
    <property type="term" value="C:plasma membrane"/>
    <property type="evidence" value="ECO:0007669"/>
    <property type="project" value="UniProtKB-SubCell"/>
</dbReference>
<keyword evidence="3 7" id="KW-0812">Transmembrane</keyword>
<gene>
    <name evidence="10" type="ORF">COX37_02190</name>
</gene>
<comment type="caution">
    <text evidence="10">The sequence shown here is derived from an EMBL/GenBank/DDBJ whole genome shotgun (WGS) entry which is preliminary data.</text>
</comment>
<organism evidence="10 11">
    <name type="scientific">Candidatus Nealsonbacteria bacterium CG23_combo_of_CG06-09_8_20_14_all_39_17</name>
    <dbReference type="NCBI Taxonomy" id="1974722"/>
    <lineage>
        <taxon>Bacteria</taxon>
        <taxon>Candidatus Nealsoniibacteriota</taxon>
    </lineage>
</organism>
<evidence type="ECO:0000256" key="2">
    <source>
        <dbReference type="ARBA" id="ARBA00022475"/>
    </source>
</evidence>
<evidence type="ECO:0000259" key="9">
    <source>
        <dbReference type="Pfam" id="PF12704"/>
    </source>
</evidence>
<proteinExistence type="inferred from homology"/>
<feature type="domain" description="MacB-like periplasmic core" evidence="9">
    <location>
        <begin position="22"/>
        <end position="239"/>
    </location>
</feature>
<comment type="subcellular location">
    <subcellularLocation>
        <location evidence="1">Cell membrane</location>
        <topology evidence="1">Multi-pass membrane protein</topology>
    </subcellularLocation>
</comment>
<dbReference type="Pfam" id="PF12704">
    <property type="entry name" value="MacB_PCD"/>
    <property type="match status" value="1"/>
</dbReference>
<dbReference type="PANTHER" id="PTHR30572">
    <property type="entry name" value="MEMBRANE COMPONENT OF TRANSPORTER-RELATED"/>
    <property type="match status" value="1"/>
</dbReference>
<keyword evidence="5 7" id="KW-0472">Membrane</keyword>
<feature type="transmembrane region" description="Helical" evidence="7">
    <location>
        <begin position="321"/>
        <end position="350"/>
    </location>
</feature>
<dbReference type="Proteomes" id="UP000229976">
    <property type="component" value="Unassembled WGS sequence"/>
</dbReference>
<accession>A0A2G9YU73</accession>
<evidence type="ECO:0008006" key="12">
    <source>
        <dbReference type="Google" id="ProtNLM"/>
    </source>
</evidence>
<dbReference type="GO" id="GO:0022857">
    <property type="term" value="F:transmembrane transporter activity"/>
    <property type="evidence" value="ECO:0007669"/>
    <property type="project" value="TreeGrafter"/>
</dbReference>